<dbReference type="SUPFAM" id="SSF54060">
    <property type="entry name" value="His-Me finger endonucleases"/>
    <property type="match status" value="1"/>
</dbReference>
<comment type="similarity">
    <text evidence="1">Belongs to the EndA/NucM nuclease family.</text>
</comment>
<dbReference type="InterPro" id="IPR007346">
    <property type="entry name" value="Endonuclease-I"/>
</dbReference>
<feature type="transmembrane region" description="Helical" evidence="4">
    <location>
        <begin position="49"/>
        <end position="67"/>
    </location>
</feature>
<organism evidence="5 6">
    <name type="scientific">Marinobacter gudaonensis</name>
    <dbReference type="NCBI Taxonomy" id="375760"/>
    <lineage>
        <taxon>Bacteria</taxon>
        <taxon>Pseudomonadati</taxon>
        <taxon>Pseudomonadota</taxon>
        <taxon>Gammaproteobacteria</taxon>
        <taxon>Pseudomonadales</taxon>
        <taxon>Marinobacteraceae</taxon>
        <taxon>Marinobacter</taxon>
    </lineage>
</organism>
<gene>
    <name evidence="5" type="ORF">SAMN04488073_1026</name>
</gene>
<evidence type="ECO:0000256" key="4">
    <source>
        <dbReference type="SAM" id="Phobius"/>
    </source>
</evidence>
<protein>
    <submittedName>
        <fullName evidence="5">Deoxyribonuclease-1</fullName>
    </submittedName>
</protein>
<keyword evidence="4" id="KW-0812">Transmembrane</keyword>
<accession>A0A1I6GKW1</accession>
<sequence>MPRSLCVILHSIGEQSVIVLTPDQIVTSKALYARALVHTARYKRRMKRILLLLTTLTLLLTTTLVIGQNIRFSDPETVVSEHFWGNLYAAGGRSFFCDQAFTSKGFVLTDGYVYPLADVRSALNCGTSRQCEQDNRYRQIASDLHNMIPVRSRTEMGRRNARYEDLGEGAKPDECGIRQSAQFFEPPVRVKGDVARTVAYMVDTYDLPWLGSTALFKGWNRLDPPDDGELTRHRRIAEIQGNDNPFITDPGRMEQL</sequence>
<dbReference type="GO" id="GO:0004518">
    <property type="term" value="F:nuclease activity"/>
    <property type="evidence" value="ECO:0007669"/>
    <property type="project" value="UniProtKB-KW"/>
</dbReference>
<dbReference type="EMBL" id="FOYV01000001">
    <property type="protein sequence ID" value="SFR42697.1"/>
    <property type="molecule type" value="Genomic_DNA"/>
</dbReference>
<evidence type="ECO:0000256" key="1">
    <source>
        <dbReference type="ARBA" id="ARBA00006429"/>
    </source>
</evidence>
<keyword evidence="2" id="KW-0540">Nuclease</keyword>
<keyword evidence="3" id="KW-0378">Hydrolase</keyword>
<reference evidence="6" key="1">
    <citation type="submission" date="2016-10" db="EMBL/GenBank/DDBJ databases">
        <authorList>
            <person name="Varghese N."/>
            <person name="Submissions S."/>
        </authorList>
    </citation>
    <scope>NUCLEOTIDE SEQUENCE [LARGE SCALE GENOMIC DNA]</scope>
    <source>
        <strain evidence="6">CGMCC 1.6294</strain>
    </source>
</reference>
<dbReference type="Pfam" id="PF04231">
    <property type="entry name" value="Endonuclease_1"/>
    <property type="match status" value="1"/>
</dbReference>
<name>A0A1I6GKW1_9GAMM</name>
<evidence type="ECO:0000256" key="3">
    <source>
        <dbReference type="ARBA" id="ARBA00022801"/>
    </source>
</evidence>
<dbReference type="PANTHER" id="PTHR33607">
    <property type="entry name" value="ENDONUCLEASE-1"/>
    <property type="match status" value="1"/>
</dbReference>
<dbReference type="AlphaFoldDB" id="A0A1I6GKW1"/>
<keyword evidence="4" id="KW-1133">Transmembrane helix</keyword>
<dbReference type="Proteomes" id="UP000199290">
    <property type="component" value="Unassembled WGS sequence"/>
</dbReference>
<evidence type="ECO:0000313" key="5">
    <source>
        <dbReference type="EMBL" id="SFR42697.1"/>
    </source>
</evidence>
<proteinExistence type="inferred from homology"/>
<evidence type="ECO:0000256" key="2">
    <source>
        <dbReference type="ARBA" id="ARBA00022722"/>
    </source>
</evidence>
<evidence type="ECO:0000313" key="6">
    <source>
        <dbReference type="Proteomes" id="UP000199290"/>
    </source>
</evidence>
<keyword evidence="6" id="KW-1185">Reference proteome</keyword>
<dbReference type="InterPro" id="IPR044925">
    <property type="entry name" value="His-Me_finger_sf"/>
</dbReference>
<dbReference type="GO" id="GO:0016787">
    <property type="term" value="F:hydrolase activity"/>
    <property type="evidence" value="ECO:0007669"/>
    <property type="project" value="UniProtKB-KW"/>
</dbReference>
<dbReference type="STRING" id="375760.SAMN04488073_1026"/>
<dbReference type="PANTHER" id="PTHR33607:SF2">
    <property type="entry name" value="ENDONUCLEASE-1"/>
    <property type="match status" value="1"/>
</dbReference>
<keyword evidence="4" id="KW-0472">Membrane</keyword>